<comment type="caution">
    <text evidence="2">The sequence shown here is derived from an EMBL/GenBank/DDBJ whole genome shotgun (WGS) entry which is preliminary data.</text>
</comment>
<feature type="compositionally biased region" description="Polar residues" evidence="1">
    <location>
        <begin position="20"/>
        <end position="34"/>
    </location>
</feature>
<dbReference type="Proteomes" id="UP000774617">
    <property type="component" value="Unassembled WGS sequence"/>
</dbReference>
<protein>
    <submittedName>
        <fullName evidence="2">Uncharacterized protein</fullName>
    </submittedName>
</protein>
<evidence type="ECO:0000313" key="3">
    <source>
        <dbReference type="Proteomes" id="UP000774617"/>
    </source>
</evidence>
<accession>A0ABQ8FSQ9</accession>
<reference evidence="2 3" key="1">
    <citation type="journal article" date="2021" name="Nat. Commun.">
        <title>Genetic determinants of endophytism in the Arabidopsis root mycobiome.</title>
        <authorList>
            <person name="Mesny F."/>
            <person name="Miyauchi S."/>
            <person name="Thiergart T."/>
            <person name="Pickel B."/>
            <person name="Atanasova L."/>
            <person name="Karlsson M."/>
            <person name="Huettel B."/>
            <person name="Barry K.W."/>
            <person name="Haridas S."/>
            <person name="Chen C."/>
            <person name="Bauer D."/>
            <person name="Andreopoulos W."/>
            <person name="Pangilinan J."/>
            <person name="LaButti K."/>
            <person name="Riley R."/>
            <person name="Lipzen A."/>
            <person name="Clum A."/>
            <person name="Drula E."/>
            <person name="Henrissat B."/>
            <person name="Kohler A."/>
            <person name="Grigoriev I.V."/>
            <person name="Martin F.M."/>
            <person name="Hacquard S."/>
        </authorList>
    </citation>
    <scope>NUCLEOTIDE SEQUENCE [LARGE SCALE GENOMIC DNA]</scope>
    <source>
        <strain evidence="2 3">MPI-SDFR-AT-0080</strain>
    </source>
</reference>
<feature type="region of interest" description="Disordered" evidence="1">
    <location>
        <begin position="20"/>
        <end position="74"/>
    </location>
</feature>
<organism evidence="2 3">
    <name type="scientific">Macrophomina phaseolina</name>
    <dbReference type="NCBI Taxonomy" id="35725"/>
    <lineage>
        <taxon>Eukaryota</taxon>
        <taxon>Fungi</taxon>
        <taxon>Dikarya</taxon>
        <taxon>Ascomycota</taxon>
        <taxon>Pezizomycotina</taxon>
        <taxon>Dothideomycetes</taxon>
        <taxon>Dothideomycetes incertae sedis</taxon>
        <taxon>Botryosphaeriales</taxon>
        <taxon>Botryosphaeriaceae</taxon>
        <taxon>Macrophomina</taxon>
    </lineage>
</organism>
<feature type="region of interest" description="Disordered" evidence="1">
    <location>
        <begin position="118"/>
        <end position="168"/>
    </location>
</feature>
<keyword evidence="3" id="KW-1185">Reference proteome</keyword>
<proteinExistence type="predicted"/>
<gene>
    <name evidence="2" type="ORF">B0J12DRAFT_687017</name>
</gene>
<evidence type="ECO:0000256" key="1">
    <source>
        <dbReference type="SAM" id="MobiDB-lite"/>
    </source>
</evidence>
<dbReference type="EMBL" id="JAGTJR010000063">
    <property type="protein sequence ID" value="KAH7021816.1"/>
    <property type="molecule type" value="Genomic_DNA"/>
</dbReference>
<evidence type="ECO:0000313" key="2">
    <source>
        <dbReference type="EMBL" id="KAH7021816.1"/>
    </source>
</evidence>
<sequence>MNVVPDVSFLSFQKEPSRAFSSTHATISPRSHQPSPAHARPDLRSLQQPLNSPHAPHASPIYRPRHPHPCRSPPPPATLTLYIASGLVLRWRSALPCIGSPSPSASVWACRTAPTTPTAAGTARARRPAMTRDVPTPGCWGSRGTTGSVSPPSRMRGSARMPSDGGGGRAGVDVALPMCAGRAGWSALKKGGMEMVEGTREGLWVAVSGAGEGLGHLKGAVCGEAGVRRHGYGGIRSGVGVVEGDGRDVGSARGADDNR</sequence>
<name>A0ABQ8FSQ9_9PEZI</name>